<dbReference type="HOGENOM" id="CLU_093855_1_0_9"/>
<dbReference type="SUPFAM" id="SSF54334">
    <property type="entry name" value="Superantigen toxins, C-terminal domain"/>
    <property type="match status" value="1"/>
</dbReference>
<evidence type="ECO:0000256" key="1">
    <source>
        <dbReference type="ARBA" id="ARBA00008401"/>
    </source>
</evidence>
<evidence type="ECO:0000256" key="4">
    <source>
        <dbReference type="ARBA" id="ARBA00023026"/>
    </source>
</evidence>
<accession>A0A0H3BYK4</accession>
<evidence type="ECO:0000256" key="5">
    <source>
        <dbReference type="SAM" id="SignalP"/>
    </source>
</evidence>
<dbReference type="PROSITE" id="PS00278">
    <property type="entry name" value="STAPH_STREP_TOXIN_2"/>
    <property type="match status" value="1"/>
</dbReference>
<dbReference type="KEGG" id="soz:Spy49_0187"/>
<dbReference type="GO" id="GO:0005576">
    <property type="term" value="C:extracellular region"/>
    <property type="evidence" value="ECO:0007669"/>
    <property type="project" value="InterPro"/>
</dbReference>
<dbReference type="InterPro" id="IPR013307">
    <property type="entry name" value="Superantigen_bac"/>
</dbReference>
<dbReference type="Pfam" id="PF01123">
    <property type="entry name" value="Stap_Strp_toxin"/>
    <property type="match status" value="1"/>
</dbReference>
<feature type="signal peptide" evidence="5">
    <location>
        <begin position="1"/>
        <end position="24"/>
    </location>
</feature>
<sequence length="234" mass="27288">MKTNILTIIILSCVFSYGSQLAYADENLKDLKRSLRFAYNITPCDYENVEIAFVTTNSIHINTKQKRSECILYVDSIVSLGITDQFIKGDKVDVFGLPYNFSPPYVDNIYGGIAKHSNQGNKSLQFVGILNQDGKETYLPSEVVRIKKKQFTLQEFDFKIRKFLMEKYNIYDSESRYTSGSLFLATKDSKHYEVDLFNKDDKLLSRDSFFKRYKDNKIFNSEEISHFDIYLKTY</sequence>
<feature type="chain" id="PRO_5002605642" evidence="5">
    <location>
        <begin position="25"/>
        <end position="234"/>
    </location>
</feature>
<feature type="domain" description="Staphylococcal/Streptococcal toxin beta-grasp" evidence="7">
    <location>
        <begin position="127"/>
        <end position="231"/>
    </location>
</feature>
<dbReference type="SUPFAM" id="SSF50203">
    <property type="entry name" value="Bacterial enterotoxins"/>
    <property type="match status" value="1"/>
</dbReference>
<dbReference type="Gene3D" id="3.10.20.120">
    <property type="match status" value="1"/>
</dbReference>
<dbReference type="InterPro" id="IPR006173">
    <property type="entry name" value="Staph_tox_OB"/>
</dbReference>
<evidence type="ECO:0000256" key="3">
    <source>
        <dbReference type="ARBA" id="ARBA00022729"/>
    </source>
</evidence>
<comment type="similarity">
    <text evidence="1">Belongs to the staphylococcal/streptococcal toxin family.</text>
</comment>
<dbReference type="AlphaFoldDB" id="A0A0H3BYK4"/>
<gene>
    <name evidence="8" type="primary">speG</name>
    <name evidence="8" type="ordered locus">Spy49_0187</name>
</gene>
<organism evidence="8 9">
    <name type="scientific">Streptococcus pyogenes serotype M49 (strain NZ131)</name>
    <dbReference type="NCBI Taxonomy" id="471876"/>
    <lineage>
        <taxon>Bacteria</taxon>
        <taxon>Bacillati</taxon>
        <taxon>Bacillota</taxon>
        <taxon>Bacilli</taxon>
        <taxon>Lactobacillales</taxon>
        <taxon>Streptococcaceae</taxon>
        <taxon>Streptococcus</taxon>
    </lineage>
</organism>
<dbReference type="InterPro" id="IPR006126">
    <property type="entry name" value="Staph/Strept_toxin_CS"/>
</dbReference>
<evidence type="ECO:0000256" key="2">
    <source>
        <dbReference type="ARBA" id="ARBA00022656"/>
    </source>
</evidence>
<name>A0A0H3BYK4_STRPZ</name>
<dbReference type="PRINTS" id="PR01898">
    <property type="entry name" value="SAGSUPRFAMLY"/>
</dbReference>
<dbReference type="GO" id="GO:0090729">
    <property type="term" value="F:toxin activity"/>
    <property type="evidence" value="ECO:0007669"/>
    <property type="project" value="UniProtKB-KW"/>
</dbReference>
<keyword evidence="3 5" id="KW-0732">Signal</keyword>
<dbReference type="EMBL" id="CP000829">
    <property type="protein sequence ID" value="ACI60531.1"/>
    <property type="molecule type" value="Genomic_DNA"/>
</dbReference>
<evidence type="ECO:0000313" key="9">
    <source>
        <dbReference type="Proteomes" id="UP000001039"/>
    </source>
</evidence>
<evidence type="ECO:0000259" key="6">
    <source>
        <dbReference type="Pfam" id="PF01123"/>
    </source>
</evidence>
<protein>
    <submittedName>
        <fullName evidence="8">Exotoxin type G</fullName>
    </submittedName>
</protein>
<keyword evidence="4" id="KW-0843">Virulence</keyword>
<dbReference type="Pfam" id="PF02876">
    <property type="entry name" value="Stap_Strp_tox_C"/>
    <property type="match status" value="1"/>
</dbReference>
<dbReference type="Gene3D" id="2.40.50.110">
    <property type="match status" value="1"/>
</dbReference>
<evidence type="ECO:0000259" key="7">
    <source>
        <dbReference type="Pfam" id="PF02876"/>
    </source>
</evidence>
<dbReference type="InterPro" id="IPR008992">
    <property type="entry name" value="Enterotoxin"/>
</dbReference>
<dbReference type="InterPro" id="IPR016091">
    <property type="entry name" value="SuperAg_toxin_C"/>
</dbReference>
<reference evidence="8 9" key="1">
    <citation type="journal article" date="2008" name="J. Bacteriol.">
        <title>Genome sequence of a nephritogenic and highly transformable M49 strain of Streptococcus pyogenes.</title>
        <authorList>
            <person name="McShan W.M."/>
            <person name="Ferretti J.J."/>
            <person name="Karasawa T."/>
            <person name="Suvorov A.N."/>
            <person name="Lin S."/>
            <person name="Qin B."/>
            <person name="Jia H."/>
            <person name="Kenton S."/>
            <person name="Najar F."/>
            <person name="Wu H."/>
            <person name="Scott J."/>
            <person name="Roe B.A."/>
            <person name="Savic D.J."/>
        </authorList>
    </citation>
    <scope>NUCLEOTIDE SEQUENCE [LARGE SCALE GENOMIC DNA]</scope>
    <source>
        <strain evidence="8 9">NZ131</strain>
    </source>
</reference>
<dbReference type="InterPro" id="IPR006123">
    <property type="entry name" value="Toxin_b-grasp_Staph/Strep"/>
</dbReference>
<keyword evidence="2" id="KW-0800">Toxin</keyword>
<evidence type="ECO:0000313" key="8">
    <source>
        <dbReference type="EMBL" id="ACI60531.1"/>
    </source>
</evidence>
<proteinExistence type="inferred from homology"/>
<dbReference type="Proteomes" id="UP000001039">
    <property type="component" value="Chromosome"/>
</dbReference>
<feature type="domain" description="Staphylococcal/Streptococcal toxin OB-fold" evidence="6">
    <location>
        <begin position="35"/>
        <end position="114"/>
    </location>
</feature>